<dbReference type="PANTHER" id="PTHR45674:SF4">
    <property type="entry name" value="DNA LIGASE 1"/>
    <property type="match status" value="1"/>
</dbReference>
<evidence type="ECO:0000259" key="6">
    <source>
        <dbReference type="Pfam" id="PF01068"/>
    </source>
</evidence>
<keyword evidence="9" id="KW-1185">Reference proteome</keyword>
<evidence type="ECO:0000256" key="2">
    <source>
        <dbReference type="ARBA" id="ARBA00012727"/>
    </source>
</evidence>
<protein>
    <recommendedName>
        <fullName evidence="2">DNA ligase (ATP)</fullName>
        <ecNumber evidence="2">6.5.1.1</ecNumber>
    </recommendedName>
</protein>
<dbReference type="Gene3D" id="2.40.50.140">
    <property type="entry name" value="Nucleic acid-binding proteins"/>
    <property type="match status" value="1"/>
</dbReference>
<keyword evidence="3 8" id="KW-0436">Ligase</keyword>
<dbReference type="InterPro" id="IPR012340">
    <property type="entry name" value="NA-bd_OB-fold"/>
</dbReference>
<feature type="domain" description="DNA ligase ATP-dependent C-terminal" evidence="7">
    <location>
        <begin position="220"/>
        <end position="331"/>
    </location>
</feature>
<dbReference type="Pfam" id="PF01068">
    <property type="entry name" value="DNA_ligase_A_M"/>
    <property type="match status" value="1"/>
</dbReference>
<feature type="domain" description="ATP-dependent DNA ligase family profile" evidence="6">
    <location>
        <begin position="11"/>
        <end position="199"/>
    </location>
</feature>
<dbReference type="Proteomes" id="UP000001880">
    <property type="component" value="Chromosome"/>
</dbReference>
<dbReference type="GO" id="GO:0003910">
    <property type="term" value="F:DNA ligase (ATP) activity"/>
    <property type="evidence" value="ECO:0007669"/>
    <property type="project" value="UniProtKB-EC"/>
</dbReference>
<dbReference type="eggNOG" id="COG1793">
    <property type="taxonomic scope" value="Bacteria"/>
</dbReference>
<dbReference type="HOGENOM" id="CLU_008325_4_1_7"/>
<dbReference type="CDD" id="cd07905">
    <property type="entry name" value="Adenylation_DNA_ligase_LigC"/>
    <property type="match status" value="1"/>
</dbReference>
<evidence type="ECO:0000256" key="1">
    <source>
        <dbReference type="ARBA" id="ARBA00007572"/>
    </source>
</evidence>
<dbReference type="GO" id="GO:0006310">
    <property type="term" value="P:DNA recombination"/>
    <property type="evidence" value="ECO:0007669"/>
    <property type="project" value="InterPro"/>
</dbReference>
<reference evidence="8 9" key="1">
    <citation type="journal article" date="2010" name="Stand. Genomic Sci.">
        <title>Complete genome sequence of Haliangium ochraceum type strain (SMP-2).</title>
        <authorList>
            <consortium name="US DOE Joint Genome Institute (JGI-PGF)"/>
            <person name="Ivanova N."/>
            <person name="Daum C."/>
            <person name="Lang E."/>
            <person name="Abt B."/>
            <person name="Kopitz M."/>
            <person name="Saunders E."/>
            <person name="Lapidus A."/>
            <person name="Lucas S."/>
            <person name="Glavina Del Rio T."/>
            <person name="Nolan M."/>
            <person name="Tice H."/>
            <person name="Copeland A."/>
            <person name="Cheng J.F."/>
            <person name="Chen F."/>
            <person name="Bruce D."/>
            <person name="Goodwin L."/>
            <person name="Pitluck S."/>
            <person name="Mavromatis K."/>
            <person name="Pati A."/>
            <person name="Mikhailova N."/>
            <person name="Chen A."/>
            <person name="Palaniappan K."/>
            <person name="Land M."/>
            <person name="Hauser L."/>
            <person name="Chang Y.J."/>
            <person name="Jeffries C.D."/>
            <person name="Detter J.C."/>
            <person name="Brettin T."/>
            <person name="Rohde M."/>
            <person name="Goker M."/>
            <person name="Bristow J."/>
            <person name="Markowitz V."/>
            <person name="Eisen J.A."/>
            <person name="Hugenholtz P."/>
            <person name="Kyrpides N.C."/>
            <person name="Klenk H.P."/>
        </authorList>
    </citation>
    <scope>NUCLEOTIDE SEQUENCE [LARGE SCALE GENOMIC DNA]</scope>
    <source>
        <strain evidence="9">DSM 14365 / CIP 107738 / JCM 11303 / AJ 13395 / SMP-2</strain>
    </source>
</reference>
<evidence type="ECO:0000256" key="5">
    <source>
        <dbReference type="SAM" id="MobiDB-lite"/>
    </source>
</evidence>
<sequence>MNLPIPEPVEPMLAKLASSLPDGEGWLYEPKWDGFRVIVFRDGDEILLQSRDKKPLTRYFPELEATLRAQLPSRCAFDGELVIARGDRLDFEALSARIHPAESRIAQLSEETPASLVLWDALCLGDEALLDTPFATRRARLEEALAGVRAPVHLTPITRDRERAADWFARFEGAGLDGVMAKREGDVYQPKKRAMLKIKPSRTAECVIAGFRWHKNGPGTLLGSLLLGLYDQRGRLHYVGGSSSFTAKRREELVAELAPLREGAEDGHPWLDGAPQGDDVRVPGAESRWRRSKGRDWEPLRPERVVEVGYDHMEGLRFRHTAKFVRWRPDKAARACDFEQLDVTPPYELGEIFGQKSDSVG</sequence>
<dbReference type="InterPro" id="IPR044119">
    <property type="entry name" value="Adenylation_LigC-like"/>
</dbReference>
<dbReference type="OrthoDB" id="5503604at2"/>
<dbReference type="EMBL" id="CP001804">
    <property type="protein sequence ID" value="ACY18825.1"/>
    <property type="molecule type" value="Genomic_DNA"/>
</dbReference>
<dbReference type="Gene3D" id="3.30.470.30">
    <property type="entry name" value="DNA ligase/mRNA capping enzyme"/>
    <property type="match status" value="1"/>
</dbReference>
<proteinExistence type="inferred from homology"/>
<dbReference type="PROSITE" id="PS00697">
    <property type="entry name" value="DNA_LIGASE_A1"/>
    <property type="match status" value="1"/>
</dbReference>
<accession>D0LNZ9</accession>
<evidence type="ECO:0000313" key="9">
    <source>
        <dbReference type="Proteomes" id="UP000001880"/>
    </source>
</evidence>
<dbReference type="GO" id="GO:0005524">
    <property type="term" value="F:ATP binding"/>
    <property type="evidence" value="ECO:0007669"/>
    <property type="project" value="InterPro"/>
</dbReference>
<name>D0LNZ9_HALO1</name>
<dbReference type="SUPFAM" id="SSF50249">
    <property type="entry name" value="Nucleic acid-binding proteins"/>
    <property type="match status" value="1"/>
</dbReference>
<dbReference type="CDD" id="cd07970">
    <property type="entry name" value="OBF_DNA_ligase_LigC"/>
    <property type="match status" value="1"/>
</dbReference>
<dbReference type="AlphaFoldDB" id="D0LNZ9"/>
<evidence type="ECO:0000313" key="8">
    <source>
        <dbReference type="EMBL" id="ACY18825.1"/>
    </source>
</evidence>
<comment type="similarity">
    <text evidence="1">Belongs to the ATP-dependent DNA ligase family.</text>
</comment>
<dbReference type="NCBIfam" id="NF006078">
    <property type="entry name" value="PRK08224.1"/>
    <property type="match status" value="1"/>
</dbReference>
<dbReference type="InterPro" id="IPR016059">
    <property type="entry name" value="DNA_ligase_ATP-dep_CS"/>
</dbReference>
<dbReference type="InterPro" id="IPR050191">
    <property type="entry name" value="ATP-dep_DNA_ligase"/>
</dbReference>
<gene>
    <name evidence="8" type="ordered locus">Hoch_6355</name>
</gene>
<dbReference type="Pfam" id="PF04679">
    <property type="entry name" value="DNA_ligase_A_C"/>
    <property type="match status" value="1"/>
</dbReference>
<evidence type="ECO:0000256" key="4">
    <source>
        <dbReference type="ARBA" id="ARBA00034003"/>
    </source>
</evidence>
<organism evidence="8 9">
    <name type="scientific">Haliangium ochraceum (strain DSM 14365 / JCM 11303 / SMP-2)</name>
    <dbReference type="NCBI Taxonomy" id="502025"/>
    <lineage>
        <taxon>Bacteria</taxon>
        <taxon>Pseudomonadati</taxon>
        <taxon>Myxococcota</taxon>
        <taxon>Polyangia</taxon>
        <taxon>Haliangiales</taxon>
        <taxon>Kofleriaceae</taxon>
        <taxon>Haliangium</taxon>
    </lineage>
</organism>
<evidence type="ECO:0000259" key="7">
    <source>
        <dbReference type="Pfam" id="PF04679"/>
    </source>
</evidence>
<dbReference type="InterPro" id="IPR012309">
    <property type="entry name" value="DNA_ligase_ATP-dep_C"/>
</dbReference>
<feature type="region of interest" description="Disordered" evidence="5">
    <location>
        <begin position="265"/>
        <end position="286"/>
    </location>
</feature>
<dbReference type="InterPro" id="IPR012310">
    <property type="entry name" value="DNA_ligase_ATP-dep_cent"/>
</dbReference>
<dbReference type="RefSeq" id="WP_012831417.1">
    <property type="nucleotide sequence ID" value="NC_013440.1"/>
</dbReference>
<dbReference type="EC" id="6.5.1.1" evidence="2"/>
<comment type="catalytic activity">
    <reaction evidence="4">
        <text>ATP + (deoxyribonucleotide)n-3'-hydroxyl + 5'-phospho-(deoxyribonucleotide)m = (deoxyribonucleotide)n+m + AMP + diphosphate.</text>
        <dbReference type="EC" id="6.5.1.1"/>
    </reaction>
</comment>
<dbReference type="PANTHER" id="PTHR45674">
    <property type="entry name" value="DNA LIGASE 1/3 FAMILY MEMBER"/>
    <property type="match status" value="1"/>
</dbReference>
<evidence type="ECO:0000256" key="3">
    <source>
        <dbReference type="ARBA" id="ARBA00022598"/>
    </source>
</evidence>
<dbReference type="InterPro" id="IPR044117">
    <property type="entry name" value="OBF_LigC-like"/>
</dbReference>
<dbReference type="SUPFAM" id="SSF56091">
    <property type="entry name" value="DNA ligase/mRNA capping enzyme, catalytic domain"/>
    <property type="match status" value="1"/>
</dbReference>
<dbReference type="GO" id="GO:0006281">
    <property type="term" value="P:DNA repair"/>
    <property type="evidence" value="ECO:0007669"/>
    <property type="project" value="InterPro"/>
</dbReference>
<dbReference type="KEGG" id="hoh:Hoch_6355"/>
<dbReference type="STRING" id="502025.Hoch_6355"/>